<dbReference type="Proteomes" id="UP000559256">
    <property type="component" value="Unassembled WGS sequence"/>
</dbReference>
<dbReference type="OrthoDB" id="2535105at2759"/>
<protein>
    <submittedName>
        <fullName evidence="2">Uncharacterized protein</fullName>
    </submittedName>
</protein>
<keyword evidence="3" id="KW-1185">Reference proteome</keyword>
<evidence type="ECO:0000256" key="1">
    <source>
        <dbReference type="SAM" id="Phobius"/>
    </source>
</evidence>
<feature type="transmembrane region" description="Helical" evidence="1">
    <location>
        <begin position="20"/>
        <end position="39"/>
    </location>
</feature>
<keyword evidence="1" id="KW-0812">Transmembrane</keyword>
<feature type="transmembrane region" description="Helical" evidence="1">
    <location>
        <begin position="124"/>
        <end position="153"/>
    </location>
</feature>
<dbReference type="AlphaFoldDB" id="A0A8H5BTY1"/>
<accession>A0A8H5BTY1</accession>
<keyword evidence="1" id="KW-1133">Transmembrane helix</keyword>
<feature type="transmembrane region" description="Helical" evidence="1">
    <location>
        <begin position="51"/>
        <end position="69"/>
    </location>
</feature>
<dbReference type="PANTHER" id="PTHR40465:SF1">
    <property type="entry name" value="DUF6534 DOMAIN-CONTAINING PROTEIN"/>
    <property type="match status" value="1"/>
</dbReference>
<organism evidence="2 3">
    <name type="scientific">Tetrapyrgos nigripes</name>
    <dbReference type="NCBI Taxonomy" id="182062"/>
    <lineage>
        <taxon>Eukaryota</taxon>
        <taxon>Fungi</taxon>
        <taxon>Dikarya</taxon>
        <taxon>Basidiomycota</taxon>
        <taxon>Agaricomycotina</taxon>
        <taxon>Agaricomycetes</taxon>
        <taxon>Agaricomycetidae</taxon>
        <taxon>Agaricales</taxon>
        <taxon>Marasmiineae</taxon>
        <taxon>Marasmiaceae</taxon>
        <taxon>Tetrapyrgos</taxon>
    </lineage>
</organism>
<keyword evidence="1" id="KW-0472">Membrane</keyword>
<feature type="transmembrane region" description="Helical" evidence="1">
    <location>
        <begin position="159"/>
        <end position="183"/>
    </location>
</feature>
<proteinExistence type="predicted"/>
<dbReference type="EMBL" id="JAACJM010000361">
    <property type="protein sequence ID" value="KAF5328478.1"/>
    <property type="molecule type" value="Genomic_DNA"/>
</dbReference>
<reference evidence="2 3" key="1">
    <citation type="journal article" date="2020" name="ISME J.">
        <title>Uncovering the hidden diversity of litter-decomposition mechanisms in mushroom-forming fungi.</title>
        <authorList>
            <person name="Floudas D."/>
            <person name="Bentzer J."/>
            <person name="Ahren D."/>
            <person name="Johansson T."/>
            <person name="Persson P."/>
            <person name="Tunlid A."/>
        </authorList>
    </citation>
    <scope>NUCLEOTIDE SEQUENCE [LARGE SCALE GENOMIC DNA]</scope>
    <source>
        <strain evidence="2 3">CBS 291.85</strain>
    </source>
</reference>
<feature type="transmembrane region" description="Helical" evidence="1">
    <location>
        <begin position="89"/>
        <end position="112"/>
    </location>
</feature>
<evidence type="ECO:0000313" key="2">
    <source>
        <dbReference type="EMBL" id="KAF5328478.1"/>
    </source>
</evidence>
<gene>
    <name evidence="2" type="ORF">D9758_018601</name>
</gene>
<name>A0A8H5BTY1_9AGAR</name>
<comment type="caution">
    <text evidence="2">The sequence shown here is derived from an EMBL/GenBank/DDBJ whole genome shotgun (WGS) entry which is preliminary data.</text>
</comment>
<dbReference type="PANTHER" id="PTHR40465">
    <property type="entry name" value="CHROMOSOME 1, WHOLE GENOME SHOTGUN SEQUENCE"/>
    <property type="match status" value="1"/>
</dbReference>
<evidence type="ECO:0000313" key="3">
    <source>
        <dbReference type="Proteomes" id="UP000559256"/>
    </source>
</evidence>
<sequence length="228" mass="25123">MSSDATPILGPTLGALEIGVLFSTLLYGTVFVQTINYFQAQFTDDHTSIKFMVAFVWVFETIHTSLLWACLYDKTVNGFGVLETLDEVNWTIGVSIPVSNLIVTLVQGFFAYRVFVLSRKRPYLAIAIPALALRLGLGIACAVTTHSATFFVYVVDFEWLVVTALVAGAVIDITNTVALSFCLKQGAASFPSTQRIIDKLMLWTLGVDRIFNQRMRDFGGDSIVDDAQ</sequence>